<dbReference type="SUPFAM" id="SSF52788">
    <property type="entry name" value="Phosphotyrosine protein phosphatases I"/>
    <property type="match status" value="1"/>
</dbReference>
<dbReference type="EMBL" id="CP020715">
    <property type="protein sequence ID" value="ARJ06123.1"/>
    <property type="molecule type" value="Genomic_DNA"/>
</dbReference>
<dbReference type="Pfam" id="PF01451">
    <property type="entry name" value="LMWPc"/>
    <property type="match status" value="1"/>
</dbReference>
<dbReference type="PANTHER" id="PTHR11717">
    <property type="entry name" value="LOW MOLECULAR WEIGHT PROTEIN TYROSINE PHOSPHATASE"/>
    <property type="match status" value="1"/>
</dbReference>
<dbReference type="AlphaFoldDB" id="A0A1X9LLR7"/>
<keyword evidence="3" id="KW-0904">Protein phosphatase</keyword>
<organism evidence="6 7">
    <name type="scientific">Cnuibacter physcomitrellae</name>
    <dbReference type="NCBI Taxonomy" id="1619308"/>
    <lineage>
        <taxon>Bacteria</taxon>
        <taxon>Bacillati</taxon>
        <taxon>Actinomycetota</taxon>
        <taxon>Actinomycetes</taxon>
        <taxon>Micrococcales</taxon>
        <taxon>Microbacteriaceae</taxon>
        <taxon>Cnuibacter</taxon>
    </lineage>
</organism>
<evidence type="ECO:0000313" key="7">
    <source>
        <dbReference type="Proteomes" id="UP000192775"/>
    </source>
</evidence>
<dbReference type="InterPro" id="IPR017867">
    <property type="entry name" value="Tyr_phospatase_low_mol_wt"/>
</dbReference>
<keyword evidence="7" id="KW-1185">Reference proteome</keyword>
<keyword evidence="2" id="KW-0378">Hydrolase</keyword>
<dbReference type="PRINTS" id="PR00719">
    <property type="entry name" value="LMWPTPASE"/>
</dbReference>
<dbReference type="Gene3D" id="3.40.50.2300">
    <property type="match status" value="1"/>
</dbReference>
<dbReference type="PANTHER" id="PTHR11717:SF31">
    <property type="entry name" value="LOW MOLECULAR WEIGHT PROTEIN-TYROSINE-PHOSPHATASE ETP-RELATED"/>
    <property type="match status" value="1"/>
</dbReference>
<dbReference type="InterPro" id="IPR023485">
    <property type="entry name" value="Ptyr_pPase"/>
</dbReference>
<feature type="domain" description="Phosphotyrosine protein phosphatase I" evidence="5">
    <location>
        <begin position="30"/>
        <end position="216"/>
    </location>
</feature>
<evidence type="ECO:0000256" key="3">
    <source>
        <dbReference type="ARBA" id="ARBA00022912"/>
    </source>
</evidence>
<evidence type="ECO:0000256" key="2">
    <source>
        <dbReference type="ARBA" id="ARBA00022801"/>
    </source>
</evidence>
<dbReference type="Proteomes" id="UP000192775">
    <property type="component" value="Chromosome"/>
</dbReference>
<feature type="active site" evidence="4">
    <location>
        <position position="42"/>
    </location>
</feature>
<evidence type="ECO:0000259" key="5">
    <source>
        <dbReference type="SMART" id="SM00226"/>
    </source>
</evidence>
<accession>A0A1X9LLR7</accession>
<name>A0A1X9LLR7_9MICO</name>
<gene>
    <name evidence="6" type="ORF">B5808_13485</name>
</gene>
<dbReference type="InterPro" id="IPR050438">
    <property type="entry name" value="LMW_PTPase"/>
</dbReference>
<protein>
    <recommendedName>
        <fullName evidence="5">Phosphotyrosine protein phosphatase I domain-containing protein</fullName>
    </recommendedName>
</protein>
<proteinExistence type="inferred from homology"/>
<sequence length="226" mass="24532">MLPLRGRRTRREEGPSLSVTDLESSLVAEFSVLTVCTGNICRSPMAEQILRARLADLPELEFSSAGTYAGDGDVMPEQAAALSLRHGGDPTSHRARYLTEPILGSADLVLGMSRNHRREIVELLPKKISVTFTLREFARLSADVTDGEIRHAASMGLTVKASLAEVVALVASRKGQFGLVTSAEDDDVVDPYKRSDETYERSAQQLVPAAEQVARVLRVAVEASRA</sequence>
<dbReference type="InterPro" id="IPR036196">
    <property type="entry name" value="Ptyr_pPase_sf"/>
</dbReference>
<evidence type="ECO:0000256" key="1">
    <source>
        <dbReference type="ARBA" id="ARBA00011063"/>
    </source>
</evidence>
<dbReference type="STRING" id="1619308.B5808_13485"/>
<dbReference type="KEGG" id="cphy:B5808_13485"/>
<evidence type="ECO:0000313" key="6">
    <source>
        <dbReference type="EMBL" id="ARJ06123.1"/>
    </source>
</evidence>
<evidence type="ECO:0000256" key="4">
    <source>
        <dbReference type="PIRSR" id="PIRSR617867-1"/>
    </source>
</evidence>
<feature type="active site" description="Proton donor" evidence="4">
    <location>
        <position position="146"/>
    </location>
</feature>
<reference evidence="6 7" key="1">
    <citation type="submission" date="2017-04" db="EMBL/GenBank/DDBJ databases">
        <authorList>
            <person name="Afonso C.L."/>
            <person name="Miller P.J."/>
            <person name="Scott M.A."/>
            <person name="Spackman E."/>
            <person name="Goraichik I."/>
            <person name="Dimitrov K.M."/>
            <person name="Suarez D.L."/>
            <person name="Swayne D.E."/>
        </authorList>
    </citation>
    <scope>NUCLEOTIDE SEQUENCE [LARGE SCALE GENOMIC DNA]</scope>
    <source>
        <strain evidence="7">XA(T)</strain>
    </source>
</reference>
<comment type="similarity">
    <text evidence="1">Belongs to the low molecular weight phosphotyrosine protein phosphatase family.</text>
</comment>
<dbReference type="GO" id="GO:0004725">
    <property type="term" value="F:protein tyrosine phosphatase activity"/>
    <property type="evidence" value="ECO:0007669"/>
    <property type="project" value="InterPro"/>
</dbReference>
<feature type="active site" description="Nucleophile" evidence="4">
    <location>
        <position position="36"/>
    </location>
</feature>
<dbReference type="SMART" id="SM00226">
    <property type="entry name" value="LMWPc"/>
    <property type="match status" value="1"/>
</dbReference>